<dbReference type="Proteomes" id="UP001498398">
    <property type="component" value="Unassembled WGS sequence"/>
</dbReference>
<keyword evidence="3" id="KW-1185">Reference proteome</keyword>
<proteinExistence type="predicted"/>
<dbReference type="EMBL" id="JBANRG010000044">
    <property type="protein sequence ID" value="KAK7446268.1"/>
    <property type="molecule type" value="Genomic_DNA"/>
</dbReference>
<evidence type="ECO:0000313" key="1">
    <source>
        <dbReference type="EMBL" id="KAK7436857.1"/>
    </source>
</evidence>
<comment type="caution">
    <text evidence="2">The sequence shown here is derived from an EMBL/GenBank/DDBJ whole genome shotgun (WGS) entry which is preliminary data.</text>
</comment>
<organism evidence="2 3">
    <name type="scientific">Marasmiellus scandens</name>
    <dbReference type="NCBI Taxonomy" id="2682957"/>
    <lineage>
        <taxon>Eukaryota</taxon>
        <taxon>Fungi</taxon>
        <taxon>Dikarya</taxon>
        <taxon>Basidiomycota</taxon>
        <taxon>Agaricomycotina</taxon>
        <taxon>Agaricomycetes</taxon>
        <taxon>Agaricomycetidae</taxon>
        <taxon>Agaricales</taxon>
        <taxon>Marasmiineae</taxon>
        <taxon>Omphalotaceae</taxon>
        <taxon>Marasmiellus</taxon>
    </lineage>
</organism>
<reference evidence="2 3" key="1">
    <citation type="submission" date="2024-01" db="EMBL/GenBank/DDBJ databases">
        <title>A draft genome for the cacao thread blight pathogen Marasmiellus scandens.</title>
        <authorList>
            <person name="Baruah I.K."/>
            <person name="Leung J."/>
            <person name="Bukari Y."/>
            <person name="Amoako-Attah I."/>
            <person name="Meinhardt L.W."/>
            <person name="Bailey B.A."/>
            <person name="Cohen S.P."/>
        </authorList>
    </citation>
    <scope>NUCLEOTIDE SEQUENCE [LARGE SCALE GENOMIC DNA]</scope>
    <source>
        <strain evidence="2 3">GH-19</strain>
    </source>
</reference>
<dbReference type="EMBL" id="JBANRG010000090">
    <property type="protein sequence ID" value="KAK7436857.1"/>
    <property type="molecule type" value="Genomic_DNA"/>
</dbReference>
<accession>A0ABR1J3D6</accession>
<name>A0ABR1J3D6_9AGAR</name>
<protein>
    <submittedName>
        <fullName evidence="2">Uncharacterized protein</fullName>
    </submittedName>
</protein>
<gene>
    <name evidence="2" type="ORF">VKT23_014473</name>
    <name evidence="1" type="ORF">VKT23_018879</name>
</gene>
<evidence type="ECO:0000313" key="3">
    <source>
        <dbReference type="Proteomes" id="UP001498398"/>
    </source>
</evidence>
<sequence>MSQSKAPTADELDKNHNLLLHNKPRSSAGPASAYAATSAAVIPGGSLFITTPYPTLPLYTPIPVVNSMKMRRDFRFGSHDYIQWPQEWSKVLCHLACILRQPKGDHDLALMWWSPEKNDFREEKHSMASGLGRLERWRIVGFRNVVGDLRERCKKLCDTHQEQSEVRLAQKYSRALQEYTVCLDTMLLTFQQVGMAVVGLQRMFLELLALLDYCEIFKPRMLGQSPPSHSPAPVIGAFTWNIDSAGMLFAAGIPFWFVHRVSAVPNVSVMKLAPLLATDTVCSEESPFTTPVIFQGVANVEAQYKAIAEYTTSAFTTYSPFESVRSRSLEIASSTNLVMRNQRTDHRNLKPYNTQNKSQQNQGRWTFPKNSLYPAFSAAWAWALERVDRSQPPIYSNGGGYAFPDPQLIISVTKREKMSTYCKNYIKFRSLLKYRLLQESPTLVSNQIWRQLLVGDFGSRNNGTTAEKQRTEVREILGNCTLGTGVKLNLEKEILIQWRGVTIAPHSEVSDQVAQEIMYELSQLNFCIELSSTDSIMTPPEHQTEQHANRLQQCFFGTDAAGDVLDVDFAKSNQGFAAAASNDRKGYIFALRDIMLDWKEASFRCKDIRSYSETDRYNDLSLETLERRVVLIYLQYFFDICGRPAVTPLCLDQAS</sequence>
<evidence type="ECO:0000313" key="2">
    <source>
        <dbReference type="EMBL" id="KAK7446268.1"/>
    </source>
</evidence>